<dbReference type="Gene3D" id="1.10.150.340">
    <property type="entry name" value="Pyrimidine 5'-nucleotidase (UMPH-1), N-terminal domain"/>
    <property type="match status" value="1"/>
</dbReference>
<comment type="catalytic activity">
    <reaction evidence="1">
        <text>a ribonucleoside 5'-phosphate + H2O = a ribonucleoside + phosphate</text>
        <dbReference type="Rhea" id="RHEA:12484"/>
        <dbReference type="ChEBI" id="CHEBI:15377"/>
        <dbReference type="ChEBI" id="CHEBI:18254"/>
        <dbReference type="ChEBI" id="CHEBI:43474"/>
        <dbReference type="ChEBI" id="CHEBI:58043"/>
        <dbReference type="EC" id="3.1.3.5"/>
    </reaction>
</comment>
<name>A0A5J9WAX5_9POAL</name>
<dbReference type="Gene3D" id="3.40.50.1000">
    <property type="entry name" value="HAD superfamily/HAD-like"/>
    <property type="match status" value="2"/>
</dbReference>
<dbReference type="Pfam" id="PF05822">
    <property type="entry name" value="UMPH-1"/>
    <property type="match status" value="2"/>
</dbReference>
<dbReference type="GO" id="GO:0008253">
    <property type="term" value="F:5'-nucleotidase activity"/>
    <property type="evidence" value="ECO:0007669"/>
    <property type="project" value="UniProtKB-EC"/>
</dbReference>
<organism evidence="9 10">
    <name type="scientific">Eragrostis curvula</name>
    <name type="common">weeping love grass</name>
    <dbReference type="NCBI Taxonomy" id="38414"/>
    <lineage>
        <taxon>Eukaryota</taxon>
        <taxon>Viridiplantae</taxon>
        <taxon>Streptophyta</taxon>
        <taxon>Embryophyta</taxon>
        <taxon>Tracheophyta</taxon>
        <taxon>Spermatophyta</taxon>
        <taxon>Magnoliopsida</taxon>
        <taxon>Liliopsida</taxon>
        <taxon>Poales</taxon>
        <taxon>Poaceae</taxon>
        <taxon>PACMAD clade</taxon>
        <taxon>Chloridoideae</taxon>
        <taxon>Eragrostideae</taxon>
        <taxon>Eragrostidinae</taxon>
        <taxon>Eragrostis</taxon>
    </lineage>
</organism>
<dbReference type="PANTHER" id="PTHR13045">
    <property type="entry name" value="5'-NUCLEOTIDASE"/>
    <property type="match status" value="1"/>
</dbReference>
<keyword evidence="10" id="KW-1185">Reference proteome</keyword>
<keyword evidence="7" id="KW-0460">Magnesium</keyword>
<evidence type="ECO:0000256" key="5">
    <source>
        <dbReference type="ARBA" id="ARBA00022741"/>
    </source>
</evidence>
<dbReference type="Gramene" id="TVU45892">
    <property type="protein sequence ID" value="TVU45892"/>
    <property type="gene ID" value="EJB05_05400"/>
</dbReference>
<dbReference type="Proteomes" id="UP000324897">
    <property type="component" value="Chromosome 5"/>
</dbReference>
<accession>A0A5J9WAX5</accession>
<dbReference type="InterPro" id="IPR023214">
    <property type="entry name" value="HAD_sf"/>
</dbReference>
<keyword evidence="4" id="KW-0479">Metal-binding</keyword>
<dbReference type="GO" id="GO:0000166">
    <property type="term" value="F:nucleotide binding"/>
    <property type="evidence" value="ECO:0007669"/>
    <property type="project" value="UniProtKB-KW"/>
</dbReference>
<evidence type="ECO:0000313" key="9">
    <source>
        <dbReference type="EMBL" id="TVU45892.1"/>
    </source>
</evidence>
<dbReference type="OrthoDB" id="10014216at2759"/>
<evidence type="ECO:0000256" key="1">
    <source>
        <dbReference type="ARBA" id="ARBA00000815"/>
    </source>
</evidence>
<protein>
    <recommendedName>
        <fullName evidence="3">5'-nucleotidase</fullName>
        <ecNumber evidence="3">3.1.3.5</ecNumber>
    </recommendedName>
</protein>
<comment type="similarity">
    <text evidence="2">Belongs to the pyrimidine 5'-nucleotidase family.</text>
</comment>
<reference evidence="9 10" key="1">
    <citation type="journal article" date="2019" name="Sci. Rep.">
        <title>A high-quality genome of Eragrostis curvula grass provides insights into Poaceae evolution and supports new strategies to enhance forage quality.</title>
        <authorList>
            <person name="Carballo J."/>
            <person name="Santos B.A.C.M."/>
            <person name="Zappacosta D."/>
            <person name="Garbus I."/>
            <person name="Selva J.P."/>
            <person name="Gallo C.A."/>
            <person name="Diaz A."/>
            <person name="Albertini E."/>
            <person name="Caccamo M."/>
            <person name="Echenique V."/>
        </authorList>
    </citation>
    <scope>NUCLEOTIDE SEQUENCE [LARGE SCALE GENOMIC DNA]</scope>
    <source>
        <strain evidence="10">cv. Victoria</strain>
        <tissue evidence="9">Leaf</tissue>
    </source>
</reference>
<dbReference type="GO" id="GO:0009117">
    <property type="term" value="P:nucleotide metabolic process"/>
    <property type="evidence" value="ECO:0007669"/>
    <property type="project" value="UniProtKB-KW"/>
</dbReference>
<dbReference type="InterPro" id="IPR036412">
    <property type="entry name" value="HAD-like_sf"/>
</dbReference>
<evidence type="ECO:0000256" key="2">
    <source>
        <dbReference type="ARBA" id="ARBA00008389"/>
    </source>
</evidence>
<dbReference type="FunFam" id="3.40.50.1000:FF:000166">
    <property type="entry name" value="Cytosolic 5-nucleotidase"/>
    <property type="match status" value="1"/>
</dbReference>
<dbReference type="SFLD" id="SFLDS00003">
    <property type="entry name" value="Haloacid_Dehalogenase"/>
    <property type="match status" value="1"/>
</dbReference>
<sequence>MRPMTSASGTAVLSPSPYPLLRLLRRSRSPRRREPPLPPLRRRIPLSVLLTAAMSSSAATTAPESVVADPGALARKVIADFDGTLTRYWYDGARGQTSHGLLRQGNEEYDAKREALYQHYHPIEICPDIPLQEKAKLMEEWWEKTHGLLIEGGLTYEAIKKSVADASIAFRDGVVDLFEFLEERDIPVLVFSAGLADIIEEVFRQKLHRSFKNIKVVSNRMVFNEDGRLVAFKGKTIHVLNKNEHALDMAVPVHDNLVDPNGSIDDYSIVKKRTNVLLLGDHIGDLGMSDGLNYENRIAVGFLNANVEKSLKDYSEAFDIVYLNDSPMQGVVELVYSDQDGVSPFDMITRRRLYWPDGTSKTCSKSLGMKNGRDKMRRLDLALLDKYNEDHHLLEDLAYELKDVLNCQPIHGDLEVFAEVKHLNQGKQLEMLMSCFCMVDPIDKACLIYLAINLLLVDEGQHCNGCTRIGNVDMKHPDSYVQLAAGGLTYEDINKSVADAAIAFRDGVVPLFEFLEERDIPVLVFSAGLADIIEEVFRQKLNRSFKNIKIVSNWMVFNEDGHLVAFKEMQIHHELNTNIEKSLKDYSKAFDIVYLNDAPMRGFVELFPT</sequence>
<keyword evidence="6" id="KW-0378">Hydrolase</keyword>
<dbReference type="SFLD" id="SFLDG01128">
    <property type="entry name" value="C1.4:_5'-Nucleotidase_Like"/>
    <property type="match status" value="1"/>
</dbReference>
<evidence type="ECO:0000256" key="8">
    <source>
        <dbReference type="ARBA" id="ARBA00023080"/>
    </source>
</evidence>
<dbReference type="PANTHER" id="PTHR13045:SF0">
    <property type="entry name" value="7-METHYLGUANOSINE PHOSPHATE-SPECIFIC 5'-NUCLEOTIDASE"/>
    <property type="match status" value="1"/>
</dbReference>
<evidence type="ECO:0000256" key="7">
    <source>
        <dbReference type="ARBA" id="ARBA00022842"/>
    </source>
</evidence>
<dbReference type="GO" id="GO:0005737">
    <property type="term" value="C:cytoplasm"/>
    <property type="evidence" value="ECO:0007669"/>
    <property type="project" value="InterPro"/>
</dbReference>
<dbReference type="EMBL" id="RWGY01000004">
    <property type="protein sequence ID" value="TVU45892.1"/>
    <property type="molecule type" value="Genomic_DNA"/>
</dbReference>
<dbReference type="EC" id="3.1.3.5" evidence="3"/>
<dbReference type="InterPro" id="IPR006434">
    <property type="entry name" value="Pyrimidine_nucleotidase_eu"/>
</dbReference>
<dbReference type="SUPFAM" id="SSF56784">
    <property type="entry name" value="HAD-like"/>
    <property type="match status" value="2"/>
</dbReference>
<gene>
    <name evidence="9" type="ORF">EJB05_05400</name>
</gene>
<evidence type="ECO:0000256" key="4">
    <source>
        <dbReference type="ARBA" id="ARBA00022723"/>
    </source>
</evidence>
<dbReference type="GO" id="GO:0000287">
    <property type="term" value="F:magnesium ion binding"/>
    <property type="evidence" value="ECO:0007669"/>
    <property type="project" value="InterPro"/>
</dbReference>
<evidence type="ECO:0000313" key="10">
    <source>
        <dbReference type="Proteomes" id="UP000324897"/>
    </source>
</evidence>
<keyword evidence="5" id="KW-0547">Nucleotide-binding</keyword>
<proteinExistence type="inferred from homology"/>
<comment type="caution">
    <text evidence="9">The sequence shown here is derived from an EMBL/GenBank/DDBJ whole genome shotgun (WGS) entry which is preliminary data.</text>
</comment>
<dbReference type="AlphaFoldDB" id="A0A5J9WAX5"/>
<feature type="non-terminal residue" evidence="9">
    <location>
        <position position="1"/>
    </location>
</feature>
<evidence type="ECO:0000256" key="3">
    <source>
        <dbReference type="ARBA" id="ARBA00012643"/>
    </source>
</evidence>
<evidence type="ECO:0000256" key="6">
    <source>
        <dbReference type="ARBA" id="ARBA00022801"/>
    </source>
</evidence>
<keyword evidence="8" id="KW-0546">Nucleotide metabolism</keyword>
<dbReference type="FunFam" id="1.10.150.340:FF:000001">
    <property type="entry name" value="Cytosolic 5-nucleotidase 3-like"/>
    <property type="match status" value="1"/>
</dbReference>